<dbReference type="GO" id="GO:0043107">
    <property type="term" value="P:type IV pilus-dependent motility"/>
    <property type="evidence" value="ECO:0007669"/>
    <property type="project" value="InterPro"/>
</dbReference>
<evidence type="ECO:0000313" key="4">
    <source>
        <dbReference type="Proteomes" id="UP000199409"/>
    </source>
</evidence>
<sequence length="202" mass="22579">MNAQVEKVLNLPSYQRTLIVLLIMAVLAAAFYFVMYKPQLDQYSSLISKRDSAQTKLQKNQKIANNLDVYRAEYEKMQIKLNKALGELPLQKEIPSLLTNIGELAKEKGLDILRFKPSGEKSQGFYADVPVALKLTGSFHQAAAFFDAVSKMERIVNVQNLTLGGAKDIDGKTSLSVDCNALTFRFVENYVEPKGKKGGKRK</sequence>
<dbReference type="InterPro" id="IPR014717">
    <property type="entry name" value="Transl_elong_EF1B/ribsomal_bS6"/>
</dbReference>
<feature type="transmembrane region" description="Helical" evidence="2">
    <location>
        <begin position="18"/>
        <end position="36"/>
    </location>
</feature>
<dbReference type="GO" id="GO:0043683">
    <property type="term" value="P:type IV pilus assembly"/>
    <property type="evidence" value="ECO:0007669"/>
    <property type="project" value="InterPro"/>
</dbReference>
<dbReference type="RefSeq" id="WP_092349735.1">
    <property type="nucleotide sequence ID" value="NZ_FNQN01000009.1"/>
</dbReference>
<dbReference type="AlphaFoldDB" id="A0A1H4CXU6"/>
<evidence type="ECO:0000256" key="1">
    <source>
        <dbReference type="SAM" id="Coils"/>
    </source>
</evidence>
<keyword evidence="2" id="KW-0472">Membrane</keyword>
<keyword evidence="4" id="KW-1185">Reference proteome</keyword>
<accession>A0A1H4CXU6</accession>
<dbReference type="OrthoDB" id="5502253at2"/>
<organism evidence="3 4">
    <name type="scientific">Desulfuromusa kysingii</name>
    <dbReference type="NCBI Taxonomy" id="37625"/>
    <lineage>
        <taxon>Bacteria</taxon>
        <taxon>Pseudomonadati</taxon>
        <taxon>Thermodesulfobacteriota</taxon>
        <taxon>Desulfuromonadia</taxon>
        <taxon>Desulfuromonadales</taxon>
        <taxon>Geopsychrobacteraceae</taxon>
        <taxon>Desulfuromusa</taxon>
    </lineage>
</organism>
<dbReference type="EMBL" id="FNQN01000009">
    <property type="protein sequence ID" value="SEA65217.1"/>
    <property type="molecule type" value="Genomic_DNA"/>
</dbReference>
<dbReference type="PANTHER" id="PTHR39555">
    <property type="entry name" value="FIMBRIAL ASSEMBLY PROTEIN PILO-LIKE PROTEIN-RELATED"/>
    <property type="match status" value="1"/>
</dbReference>
<dbReference type="Pfam" id="PF04350">
    <property type="entry name" value="PilO"/>
    <property type="match status" value="1"/>
</dbReference>
<dbReference type="Gene3D" id="3.30.70.60">
    <property type="match status" value="1"/>
</dbReference>
<gene>
    <name evidence="3" type="ORF">SAMN05660420_02725</name>
</gene>
<keyword evidence="2" id="KW-1133">Transmembrane helix</keyword>
<dbReference type="PANTHER" id="PTHR39555:SF1">
    <property type="entry name" value="TYPE IV PILUS INNER MEMBRANE COMPONENT PILO"/>
    <property type="match status" value="1"/>
</dbReference>
<reference evidence="3 4" key="1">
    <citation type="submission" date="2016-10" db="EMBL/GenBank/DDBJ databases">
        <authorList>
            <person name="de Groot N.N."/>
        </authorList>
    </citation>
    <scope>NUCLEOTIDE SEQUENCE [LARGE SCALE GENOMIC DNA]</scope>
    <source>
        <strain evidence="3 4">DSM 7343</strain>
    </source>
</reference>
<evidence type="ECO:0000313" key="3">
    <source>
        <dbReference type="EMBL" id="SEA65217.1"/>
    </source>
</evidence>
<dbReference type="Proteomes" id="UP000199409">
    <property type="component" value="Unassembled WGS sequence"/>
</dbReference>
<evidence type="ECO:0000256" key="2">
    <source>
        <dbReference type="SAM" id="Phobius"/>
    </source>
</evidence>
<proteinExistence type="predicted"/>
<keyword evidence="2" id="KW-0812">Transmembrane</keyword>
<dbReference type="InterPro" id="IPR007445">
    <property type="entry name" value="PilO"/>
</dbReference>
<protein>
    <submittedName>
        <fullName evidence="3">Type IV pilus assembly protein PilO</fullName>
    </submittedName>
</protein>
<feature type="coiled-coil region" evidence="1">
    <location>
        <begin position="60"/>
        <end position="87"/>
    </location>
</feature>
<keyword evidence="1" id="KW-0175">Coiled coil</keyword>
<dbReference type="STRING" id="37625.SAMN05660420_02725"/>
<name>A0A1H4CXU6_9BACT</name>